<name>A0ABP7BGP3_9PSEU</name>
<dbReference type="Pfam" id="PF10824">
    <property type="entry name" value="T7SS_ESX_EspC"/>
    <property type="match status" value="1"/>
</dbReference>
<keyword evidence="2" id="KW-1185">Reference proteome</keyword>
<organism evidence="1 2">
    <name type="scientific">Lentzea roselyniae</name>
    <dbReference type="NCBI Taxonomy" id="531940"/>
    <lineage>
        <taxon>Bacteria</taxon>
        <taxon>Bacillati</taxon>
        <taxon>Actinomycetota</taxon>
        <taxon>Actinomycetes</taxon>
        <taxon>Pseudonocardiales</taxon>
        <taxon>Pseudonocardiaceae</taxon>
        <taxon>Lentzea</taxon>
    </lineage>
</organism>
<sequence>MSGNFAMVPADVINHAGNVQSMGMELTKAAARGESVDLGVETYGIIGQVFSVPVRIHIAAIANSINELANALPDVADALRDCADATQQTDDDHAKLFNKYKGQ</sequence>
<reference evidence="2" key="1">
    <citation type="journal article" date="2019" name="Int. J. Syst. Evol. Microbiol.">
        <title>The Global Catalogue of Microorganisms (GCM) 10K type strain sequencing project: providing services to taxonomists for standard genome sequencing and annotation.</title>
        <authorList>
            <consortium name="The Broad Institute Genomics Platform"/>
            <consortium name="The Broad Institute Genome Sequencing Center for Infectious Disease"/>
            <person name="Wu L."/>
            <person name="Ma J."/>
        </authorList>
    </citation>
    <scope>NUCLEOTIDE SEQUENCE [LARGE SCALE GENOMIC DNA]</scope>
    <source>
        <strain evidence="2">JCM 17494</strain>
    </source>
</reference>
<comment type="caution">
    <text evidence="1">The sequence shown here is derived from an EMBL/GenBank/DDBJ whole genome shotgun (WGS) entry which is preliminary data.</text>
</comment>
<protein>
    <recommendedName>
        <fullName evidence="3">Excreted virulence factor EspC, type VII ESX diderm</fullName>
    </recommendedName>
</protein>
<dbReference type="EMBL" id="BAABBE010000014">
    <property type="protein sequence ID" value="GAA3658629.1"/>
    <property type="molecule type" value="Genomic_DNA"/>
</dbReference>
<evidence type="ECO:0000313" key="1">
    <source>
        <dbReference type="EMBL" id="GAA3658629.1"/>
    </source>
</evidence>
<gene>
    <name evidence="1" type="ORF">GCM10022267_50970</name>
</gene>
<accession>A0ABP7BGP3</accession>
<dbReference type="Proteomes" id="UP001500711">
    <property type="component" value="Unassembled WGS sequence"/>
</dbReference>
<dbReference type="RefSeq" id="WP_346132416.1">
    <property type="nucleotide sequence ID" value="NZ_BAABBE010000014.1"/>
</dbReference>
<evidence type="ECO:0000313" key="2">
    <source>
        <dbReference type="Proteomes" id="UP001500711"/>
    </source>
</evidence>
<proteinExistence type="predicted"/>
<evidence type="ECO:0008006" key="3">
    <source>
        <dbReference type="Google" id="ProtNLM"/>
    </source>
</evidence>
<dbReference type="InterPro" id="IPR022536">
    <property type="entry name" value="EspC"/>
</dbReference>